<evidence type="ECO:0000313" key="6">
    <source>
        <dbReference type="Proteomes" id="UP000240638"/>
    </source>
</evidence>
<accession>A0A2T3XPK2</accession>
<dbReference type="InterPro" id="IPR003594">
    <property type="entry name" value="HATPase_dom"/>
</dbReference>
<keyword evidence="1" id="KW-0808">Transferase</keyword>
<dbReference type="GO" id="GO:0016020">
    <property type="term" value="C:membrane"/>
    <property type="evidence" value="ECO:0007669"/>
    <property type="project" value="InterPro"/>
</dbReference>
<reference evidence="5 6" key="1">
    <citation type="submission" date="2018-03" db="EMBL/GenBank/DDBJ databases">
        <title>Whole genome analyses suggest that Burkholderia sensu lato contains two further novel genera in the rhizoxinica-symbiotica group Mycetohabitans gen. nov., and Trinickia gen. nov.: implications for the evolution of diazotrophy and nodulation in the Burkholderiaceae.</title>
        <authorList>
            <person name="Estrada De Los Santos P."/>
            <person name="Palmer M."/>
            <person name="Chavez-Ramirez B."/>
            <person name="Steenkamp E.T."/>
            <person name="Hirsch A.M."/>
            <person name="Manyaka P."/>
            <person name="Maluk M."/>
            <person name="Lafos M."/>
            <person name="Crook M."/>
            <person name="Gross E."/>
            <person name="Simon M.F."/>
            <person name="Bueno Dos Reis Junior F."/>
            <person name="Poole P.S."/>
            <person name="Venter S.N."/>
            <person name="James E.K."/>
        </authorList>
    </citation>
    <scope>NUCLEOTIDE SEQUENCE [LARGE SCALE GENOMIC DNA]</scope>
    <source>
        <strain evidence="5 6">JPY-366</strain>
    </source>
</reference>
<gene>
    <name evidence="5" type="ORF">C9I57_22830</name>
</gene>
<dbReference type="GO" id="GO:0000155">
    <property type="term" value="F:phosphorelay sensor kinase activity"/>
    <property type="evidence" value="ECO:0007669"/>
    <property type="project" value="InterPro"/>
</dbReference>
<sequence>MLGRAQPDAALSHAHTVFGGPMIALPPGGLRNMKWREVMDAVRRRVFAARHDRKDFGAAVVIGRELERKRITSELHDGLGQALTLIKLTIEDARIRLRGGRTLEARELLDAAVIRICEAIGDVRQICNELNPVLLERLGLVASLASLCARVDERVENLSVRFDCGVQDAEVPGNLRADIFRVAQEALTNALRHGSAKTIDVRLHCTEHGLSLAIEDDGVGFDTLCTATDPDFDGGLGLIGMKHRVEAAGGTFVVQSSVTGGTLVSAIWSV</sequence>
<dbReference type="PANTHER" id="PTHR24421">
    <property type="entry name" value="NITRATE/NITRITE SENSOR PROTEIN NARX-RELATED"/>
    <property type="match status" value="1"/>
</dbReference>
<dbReference type="InterPro" id="IPR036890">
    <property type="entry name" value="HATPase_C_sf"/>
</dbReference>
<evidence type="ECO:0000256" key="2">
    <source>
        <dbReference type="ARBA" id="ARBA00022777"/>
    </source>
</evidence>
<dbReference type="Gene3D" id="3.30.565.10">
    <property type="entry name" value="Histidine kinase-like ATPase, C-terminal domain"/>
    <property type="match status" value="1"/>
</dbReference>
<keyword evidence="2" id="KW-0418">Kinase</keyword>
<dbReference type="InterPro" id="IPR050482">
    <property type="entry name" value="Sensor_HK_TwoCompSys"/>
</dbReference>
<keyword evidence="3" id="KW-0902">Two-component regulatory system</keyword>
<comment type="caution">
    <text evidence="5">The sequence shown here is derived from an EMBL/GenBank/DDBJ whole genome shotgun (WGS) entry which is preliminary data.</text>
</comment>
<evidence type="ECO:0000313" key="5">
    <source>
        <dbReference type="EMBL" id="PTB18438.1"/>
    </source>
</evidence>
<dbReference type="InterPro" id="IPR011712">
    <property type="entry name" value="Sig_transdc_His_kin_sub3_dim/P"/>
</dbReference>
<proteinExistence type="predicted"/>
<dbReference type="Proteomes" id="UP000240638">
    <property type="component" value="Unassembled WGS sequence"/>
</dbReference>
<protein>
    <recommendedName>
        <fullName evidence="4">Histidine kinase/HSP90-like ATPase domain-containing protein</fullName>
    </recommendedName>
</protein>
<evidence type="ECO:0000259" key="4">
    <source>
        <dbReference type="SMART" id="SM00387"/>
    </source>
</evidence>
<evidence type="ECO:0000256" key="1">
    <source>
        <dbReference type="ARBA" id="ARBA00022679"/>
    </source>
</evidence>
<dbReference type="Pfam" id="PF02518">
    <property type="entry name" value="HATPase_c"/>
    <property type="match status" value="1"/>
</dbReference>
<name>A0A2T3XPK2_9BURK</name>
<dbReference type="SMART" id="SM00387">
    <property type="entry name" value="HATPase_c"/>
    <property type="match status" value="1"/>
</dbReference>
<organism evidence="5 6">
    <name type="scientific">Trinickia symbiotica</name>
    <dbReference type="NCBI Taxonomy" id="863227"/>
    <lineage>
        <taxon>Bacteria</taxon>
        <taxon>Pseudomonadati</taxon>
        <taxon>Pseudomonadota</taxon>
        <taxon>Betaproteobacteria</taxon>
        <taxon>Burkholderiales</taxon>
        <taxon>Burkholderiaceae</taxon>
        <taxon>Trinickia</taxon>
    </lineage>
</organism>
<dbReference type="GO" id="GO:0046983">
    <property type="term" value="F:protein dimerization activity"/>
    <property type="evidence" value="ECO:0007669"/>
    <property type="project" value="InterPro"/>
</dbReference>
<dbReference type="Gene3D" id="1.20.5.1930">
    <property type="match status" value="1"/>
</dbReference>
<dbReference type="EMBL" id="PYUC01000012">
    <property type="protein sequence ID" value="PTB18438.1"/>
    <property type="molecule type" value="Genomic_DNA"/>
</dbReference>
<dbReference type="CDD" id="cd16917">
    <property type="entry name" value="HATPase_UhpB-NarQ-NarX-like"/>
    <property type="match status" value="1"/>
</dbReference>
<feature type="domain" description="Histidine kinase/HSP90-like ATPase" evidence="4">
    <location>
        <begin position="174"/>
        <end position="270"/>
    </location>
</feature>
<evidence type="ECO:0000256" key="3">
    <source>
        <dbReference type="ARBA" id="ARBA00023012"/>
    </source>
</evidence>
<dbReference type="SUPFAM" id="SSF55874">
    <property type="entry name" value="ATPase domain of HSP90 chaperone/DNA topoisomerase II/histidine kinase"/>
    <property type="match status" value="1"/>
</dbReference>
<dbReference type="AlphaFoldDB" id="A0A2T3XPK2"/>
<dbReference type="Pfam" id="PF07730">
    <property type="entry name" value="HisKA_3"/>
    <property type="match status" value="1"/>
</dbReference>